<feature type="region of interest" description="Disordered" evidence="18">
    <location>
        <begin position="26"/>
        <end position="51"/>
    </location>
</feature>
<evidence type="ECO:0000256" key="7">
    <source>
        <dbReference type="ARBA" id="ARBA00022670"/>
    </source>
</evidence>
<feature type="compositionally biased region" description="Basic and acidic residues" evidence="18">
    <location>
        <begin position="29"/>
        <end position="42"/>
    </location>
</feature>
<evidence type="ECO:0000256" key="8">
    <source>
        <dbReference type="ARBA" id="ARBA00022676"/>
    </source>
</evidence>
<dbReference type="Gene3D" id="1.10.3810.10">
    <property type="entry name" value="Biosynthetic peptidoglycan transglycosylase-like"/>
    <property type="match status" value="1"/>
</dbReference>
<dbReference type="SUPFAM" id="SSF56601">
    <property type="entry name" value="beta-lactamase/transpeptidase-like"/>
    <property type="match status" value="1"/>
</dbReference>
<evidence type="ECO:0000256" key="15">
    <source>
        <dbReference type="ARBA" id="ARBA00023316"/>
    </source>
</evidence>
<comment type="catalytic activity">
    <reaction evidence="17">
        <text>[GlcNAc-(1-&gt;4)-Mur2Ac(oyl-L-Ala-gamma-D-Glu-L-Lys-D-Ala-D-Ala)](n)-di-trans,octa-cis-undecaprenyl diphosphate + beta-D-GlcNAc-(1-&gt;4)-Mur2Ac(oyl-L-Ala-gamma-D-Glu-L-Lys-D-Ala-D-Ala)-di-trans,octa-cis-undecaprenyl diphosphate = [GlcNAc-(1-&gt;4)-Mur2Ac(oyl-L-Ala-gamma-D-Glu-L-Lys-D-Ala-D-Ala)](n+1)-di-trans,octa-cis-undecaprenyl diphosphate + di-trans,octa-cis-undecaprenyl diphosphate + H(+)</text>
        <dbReference type="Rhea" id="RHEA:23708"/>
        <dbReference type="Rhea" id="RHEA-COMP:9602"/>
        <dbReference type="Rhea" id="RHEA-COMP:9603"/>
        <dbReference type="ChEBI" id="CHEBI:15378"/>
        <dbReference type="ChEBI" id="CHEBI:58405"/>
        <dbReference type="ChEBI" id="CHEBI:60033"/>
        <dbReference type="ChEBI" id="CHEBI:78435"/>
        <dbReference type="EC" id="2.4.99.28"/>
    </reaction>
</comment>
<dbReference type="GO" id="GO:0030288">
    <property type="term" value="C:outer membrane-bounded periplasmic space"/>
    <property type="evidence" value="ECO:0007669"/>
    <property type="project" value="TreeGrafter"/>
</dbReference>
<evidence type="ECO:0000256" key="5">
    <source>
        <dbReference type="ARBA" id="ARBA00022475"/>
    </source>
</evidence>
<evidence type="ECO:0000256" key="14">
    <source>
        <dbReference type="ARBA" id="ARBA00023268"/>
    </source>
</evidence>
<evidence type="ECO:0000256" key="12">
    <source>
        <dbReference type="ARBA" id="ARBA00022984"/>
    </source>
</evidence>
<evidence type="ECO:0000256" key="3">
    <source>
        <dbReference type="ARBA" id="ARBA00007090"/>
    </source>
</evidence>
<evidence type="ECO:0000313" key="22">
    <source>
        <dbReference type="EMBL" id="AXJ01527.1"/>
    </source>
</evidence>
<evidence type="ECO:0000256" key="9">
    <source>
        <dbReference type="ARBA" id="ARBA00022679"/>
    </source>
</evidence>
<dbReference type="OrthoDB" id="9766909at2"/>
<evidence type="ECO:0000256" key="13">
    <source>
        <dbReference type="ARBA" id="ARBA00023136"/>
    </source>
</evidence>
<sequence length="785" mass="88937">MSDSNLNDDERYLNDPEYRERIRKQFVLKSDRSNASKGDKSPSSKKTKHAVPRRSVPKMLVGIFGGIILVSLIGLAIFISFLVQGLPSIEELENPRTDVASFVLSRDGVVLDSYFVENRRYVTIDEISPHTINALIATEDHRFFDHWGIDMRRTLAIPYHVLRGAPQGGSTITQQLARNLYRSIGREVSVIRKLREMITAIQIERNYTKAEIIEMYLNTVEFSNSAFGIEAAARTHFNKPALELNVEESATLIGTLQAVSFFNPRLNPQNAQRRRNIVLMQMNRHGFLTDDDFTSLVAAPIALDYQRPRQATRQSRYFGEYVRLQVSRWAEENGYDLFRDGLVIRTTIDAHMQRHAERVVEQKVDSLQTIFVNVWGGDNGPDRFMPRYQEQFPHHIDGFLMESGEFQQLIREEGLSREQALQRLRQNRELTHRILRSRMRLESGFVAIEPGTGHVLAWVGGTDFSTIQRDNVSQLRRQAGSTFKPFVYALAIDNGYMPYHEFSRFPVSFRDRSGNVWAPNDIRIAPGPEYVSMRESIARSLNNVTVRMLPELAGAPGTDNLEDLFPAARQIADMARNMGIRSRMEAVPAIALGTAEVNLLELVNSYATFANNGVYMDPLVIMRIEDREGNVLFEAPPQMQQEVMSPLTAYTMIDMMRGVISGGEWGHGTGIRFRNMGIRQDVAGKTGTTNRAVDTWFVSVFPHVVAGSWVGGEDARIRFPQGSVLGQGARTALPIVAEWALRVINDDNGNWSFDAFTQPPGFVPDPPRDQRPQPQDSDNRGRVDW</sequence>
<evidence type="ECO:0000256" key="16">
    <source>
        <dbReference type="ARBA" id="ARBA00034000"/>
    </source>
</evidence>
<keyword evidence="23" id="KW-1185">Reference proteome</keyword>
<keyword evidence="11" id="KW-0133">Cell shape</keyword>
<comment type="similarity">
    <text evidence="4">In the N-terminal section; belongs to the glycosyltransferase 51 family.</text>
</comment>
<dbReference type="GO" id="GO:0006508">
    <property type="term" value="P:proteolysis"/>
    <property type="evidence" value="ECO:0007669"/>
    <property type="project" value="UniProtKB-KW"/>
</dbReference>
<dbReference type="Pfam" id="PF00905">
    <property type="entry name" value="Transpeptidase"/>
    <property type="match status" value="1"/>
</dbReference>
<name>A0A345UM25_9BACT</name>
<evidence type="ECO:0000259" key="21">
    <source>
        <dbReference type="Pfam" id="PF00912"/>
    </source>
</evidence>
<reference evidence="22 23" key="1">
    <citation type="submission" date="2018-03" db="EMBL/GenBank/DDBJ databases">
        <title>Phenotypic and genomic properties of Cyclonatronum proteinivorum gen. nov., sp. nov., a haloalkaliphilic bacteroidete from soda lakes possessing Na+-translocating rhodopsin.</title>
        <authorList>
            <person name="Toshchakov S.V."/>
            <person name="Korzhenkov A."/>
            <person name="Samarov N.I."/>
            <person name="Kublanov I.V."/>
            <person name="Muntyan M.S."/>
            <person name="Sorokin D.Y."/>
        </authorList>
    </citation>
    <scope>NUCLEOTIDE SEQUENCE [LARGE SCALE GENOMIC DNA]</scope>
    <source>
        <strain evidence="22 23">Omega</strain>
    </source>
</reference>
<comment type="similarity">
    <text evidence="3">In the C-terminal section; belongs to the transpeptidase family.</text>
</comment>
<organism evidence="22 23">
    <name type="scientific">Cyclonatronum proteinivorum</name>
    <dbReference type="NCBI Taxonomy" id="1457365"/>
    <lineage>
        <taxon>Bacteria</taxon>
        <taxon>Pseudomonadati</taxon>
        <taxon>Balneolota</taxon>
        <taxon>Balneolia</taxon>
        <taxon>Balneolales</taxon>
        <taxon>Cyclonatronaceae</taxon>
        <taxon>Cyclonatronum</taxon>
    </lineage>
</organism>
<dbReference type="PANTHER" id="PTHR32282">
    <property type="entry name" value="BINDING PROTEIN TRANSPEPTIDASE, PUTATIVE-RELATED"/>
    <property type="match status" value="1"/>
</dbReference>
<feature type="domain" description="Glycosyl transferase family 51" evidence="21">
    <location>
        <begin position="113"/>
        <end position="282"/>
    </location>
</feature>
<dbReference type="EMBL" id="CP027806">
    <property type="protein sequence ID" value="AXJ01527.1"/>
    <property type="molecule type" value="Genomic_DNA"/>
</dbReference>
<dbReference type="InterPro" id="IPR050396">
    <property type="entry name" value="Glycosyltr_51/Transpeptidase"/>
</dbReference>
<dbReference type="GO" id="GO:0008360">
    <property type="term" value="P:regulation of cell shape"/>
    <property type="evidence" value="ECO:0007669"/>
    <property type="project" value="UniProtKB-KW"/>
</dbReference>
<dbReference type="InterPro" id="IPR036950">
    <property type="entry name" value="PBP_transglycosylase"/>
</dbReference>
<dbReference type="PANTHER" id="PTHR32282:SF11">
    <property type="entry name" value="PENICILLIN-BINDING PROTEIN 1B"/>
    <property type="match status" value="1"/>
</dbReference>
<evidence type="ECO:0000256" key="17">
    <source>
        <dbReference type="ARBA" id="ARBA00049902"/>
    </source>
</evidence>
<dbReference type="InterPro" id="IPR001460">
    <property type="entry name" value="PCN-bd_Tpept"/>
</dbReference>
<protein>
    <submittedName>
        <fullName evidence="22">Penicillin-binding protein 1A</fullName>
    </submittedName>
</protein>
<dbReference type="InterPro" id="IPR023346">
    <property type="entry name" value="Lysozyme-like_dom_sf"/>
</dbReference>
<evidence type="ECO:0000259" key="20">
    <source>
        <dbReference type="Pfam" id="PF00905"/>
    </source>
</evidence>
<dbReference type="GO" id="GO:0009002">
    <property type="term" value="F:serine-type D-Ala-D-Ala carboxypeptidase activity"/>
    <property type="evidence" value="ECO:0007669"/>
    <property type="project" value="UniProtKB-EC"/>
</dbReference>
<feature type="compositionally biased region" description="Basic and acidic residues" evidence="18">
    <location>
        <begin position="766"/>
        <end position="785"/>
    </location>
</feature>
<keyword evidence="9" id="KW-0808">Transferase</keyword>
<comment type="catalytic activity">
    <reaction evidence="16">
        <text>Preferential cleavage: (Ac)2-L-Lys-D-Ala-|-D-Ala. Also transpeptidation of peptidyl-alanyl moieties that are N-acyl substituents of D-alanine.</text>
        <dbReference type="EC" id="3.4.16.4"/>
    </reaction>
</comment>
<dbReference type="RefSeq" id="WP_114984702.1">
    <property type="nucleotide sequence ID" value="NZ_CP027806.1"/>
</dbReference>
<keyword evidence="15" id="KW-0961">Cell wall biogenesis/degradation</keyword>
<evidence type="ECO:0000256" key="19">
    <source>
        <dbReference type="SAM" id="Phobius"/>
    </source>
</evidence>
<keyword evidence="8" id="KW-0328">Glycosyltransferase</keyword>
<keyword evidence="6" id="KW-0121">Carboxypeptidase</keyword>
<dbReference type="GO" id="GO:0009252">
    <property type="term" value="P:peptidoglycan biosynthetic process"/>
    <property type="evidence" value="ECO:0007669"/>
    <property type="project" value="UniProtKB-KW"/>
</dbReference>
<evidence type="ECO:0000256" key="6">
    <source>
        <dbReference type="ARBA" id="ARBA00022645"/>
    </source>
</evidence>
<keyword evidence="13 19" id="KW-0472">Membrane</keyword>
<evidence type="ECO:0000256" key="11">
    <source>
        <dbReference type="ARBA" id="ARBA00022960"/>
    </source>
</evidence>
<evidence type="ECO:0000256" key="10">
    <source>
        <dbReference type="ARBA" id="ARBA00022801"/>
    </source>
</evidence>
<comment type="subcellular location">
    <subcellularLocation>
        <location evidence="1">Cell membrane</location>
    </subcellularLocation>
</comment>
<proteinExistence type="inferred from homology"/>
<keyword evidence="12" id="KW-0573">Peptidoglycan synthesis</keyword>
<keyword evidence="5" id="KW-1003">Cell membrane</keyword>
<dbReference type="GO" id="GO:0008955">
    <property type="term" value="F:peptidoglycan glycosyltransferase activity"/>
    <property type="evidence" value="ECO:0007669"/>
    <property type="project" value="UniProtKB-EC"/>
</dbReference>
<dbReference type="Pfam" id="PF00912">
    <property type="entry name" value="Transgly"/>
    <property type="match status" value="1"/>
</dbReference>
<dbReference type="Proteomes" id="UP000254808">
    <property type="component" value="Chromosome"/>
</dbReference>
<evidence type="ECO:0000313" key="23">
    <source>
        <dbReference type="Proteomes" id="UP000254808"/>
    </source>
</evidence>
<accession>A0A345UM25</accession>
<dbReference type="GO" id="GO:0005886">
    <property type="term" value="C:plasma membrane"/>
    <property type="evidence" value="ECO:0007669"/>
    <property type="project" value="UniProtKB-SubCell"/>
</dbReference>
<dbReference type="InterPro" id="IPR012338">
    <property type="entry name" value="Beta-lactam/transpept-like"/>
</dbReference>
<evidence type="ECO:0000256" key="2">
    <source>
        <dbReference type="ARBA" id="ARBA00004752"/>
    </source>
</evidence>
<gene>
    <name evidence="22" type="ORF">CYPRO_2281</name>
</gene>
<keyword evidence="14" id="KW-0511">Multifunctional enzyme</keyword>
<dbReference type="GO" id="GO:0071555">
    <property type="term" value="P:cell wall organization"/>
    <property type="evidence" value="ECO:0007669"/>
    <property type="project" value="UniProtKB-KW"/>
</dbReference>
<dbReference type="SUPFAM" id="SSF53955">
    <property type="entry name" value="Lysozyme-like"/>
    <property type="match status" value="1"/>
</dbReference>
<feature type="transmembrane region" description="Helical" evidence="19">
    <location>
        <begin position="59"/>
        <end position="83"/>
    </location>
</feature>
<evidence type="ECO:0000256" key="1">
    <source>
        <dbReference type="ARBA" id="ARBA00004236"/>
    </source>
</evidence>
<feature type="region of interest" description="Disordered" evidence="18">
    <location>
        <begin position="754"/>
        <end position="785"/>
    </location>
</feature>
<keyword evidence="10" id="KW-0378">Hydrolase</keyword>
<dbReference type="InterPro" id="IPR001264">
    <property type="entry name" value="Glyco_trans_51"/>
</dbReference>
<feature type="domain" description="Penicillin-binding protein transpeptidase" evidence="20">
    <location>
        <begin position="445"/>
        <end position="702"/>
    </location>
</feature>
<evidence type="ECO:0000256" key="18">
    <source>
        <dbReference type="SAM" id="MobiDB-lite"/>
    </source>
</evidence>
<keyword evidence="19" id="KW-0812">Transmembrane</keyword>
<dbReference type="Gene3D" id="3.40.710.10">
    <property type="entry name" value="DD-peptidase/beta-lactamase superfamily"/>
    <property type="match status" value="2"/>
</dbReference>
<keyword evidence="7" id="KW-0645">Protease</keyword>
<dbReference type="AlphaFoldDB" id="A0A345UM25"/>
<keyword evidence="19" id="KW-1133">Transmembrane helix</keyword>
<evidence type="ECO:0000256" key="4">
    <source>
        <dbReference type="ARBA" id="ARBA00007739"/>
    </source>
</evidence>
<comment type="pathway">
    <text evidence="2">Cell wall biogenesis; peptidoglycan biosynthesis.</text>
</comment>
<dbReference type="GO" id="GO:0008658">
    <property type="term" value="F:penicillin binding"/>
    <property type="evidence" value="ECO:0007669"/>
    <property type="project" value="InterPro"/>
</dbReference>
<dbReference type="KEGG" id="cprv:CYPRO_2281"/>